<dbReference type="EMBL" id="OR813779">
    <property type="protein sequence ID" value="WRQ13068.1"/>
    <property type="molecule type" value="Genomic_DNA"/>
</dbReference>
<name>A0AAX4J5H1_9CAUD</name>
<reference evidence="1" key="1">
    <citation type="submission" date="2023-11" db="EMBL/GenBank/DDBJ databases">
        <title>Complete genome sequence of Vibrio virus vB_VpM-pA2SJ1.</title>
        <authorList>
            <person name="Lim S.J."/>
            <person name="Park S.Y."/>
            <person name="Kim J.H."/>
        </authorList>
    </citation>
    <scope>NUCLEOTIDE SEQUENCE</scope>
</reference>
<dbReference type="Proteomes" id="UP001432163">
    <property type="component" value="Segment"/>
</dbReference>
<protein>
    <submittedName>
        <fullName evidence="1">Uncharacterized protein</fullName>
    </submittedName>
</protein>
<proteinExistence type="predicted"/>
<evidence type="ECO:0000313" key="2">
    <source>
        <dbReference type="Proteomes" id="UP001432163"/>
    </source>
</evidence>
<accession>A0AAX4J5H1</accession>
<organism evidence="1 2">
    <name type="scientific">Vibrio phage vB_VpM-pA2SJ1</name>
    <dbReference type="NCBI Taxonomy" id="3095964"/>
    <lineage>
        <taxon>Viruses</taxon>
        <taxon>Duplodnaviria</taxon>
        <taxon>Heunggongvirae</taxon>
        <taxon>Uroviricota</taxon>
        <taxon>Caudoviricetes</taxon>
    </lineage>
</organism>
<evidence type="ECO:0000313" key="1">
    <source>
        <dbReference type="EMBL" id="WRQ13068.1"/>
    </source>
</evidence>
<sequence>MVKLKDTPHGSLFWWKGKKWVSLIRPKNPINPNKYEIVCGEHPQGDWVNMPANRKVKPIIRIKNE</sequence>